<dbReference type="Proteomes" id="UP000198211">
    <property type="component" value="Unassembled WGS sequence"/>
</dbReference>
<evidence type="ECO:0000313" key="2">
    <source>
        <dbReference type="EMBL" id="OWZ08105.1"/>
    </source>
</evidence>
<sequence>MRSRHSKKWKETMAEEYGRLVACGNEQEYEVNYGVTFAAVMDMTSIKLILVLARKWRIPAKHGEVPSAYIKTDKGAELAIFIHLPQGMEVSEETLSQLGVDANEVLALELKKVLYGLKQAGLLWNKLLHNKIMEIGFKQSLTDMCGYYRWRGDGPAGSRSVCRRLARHR</sequence>
<dbReference type="EMBL" id="NBNE01003273">
    <property type="protein sequence ID" value="OWZ08105.1"/>
    <property type="molecule type" value="Genomic_DNA"/>
</dbReference>
<dbReference type="InterPro" id="IPR013103">
    <property type="entry name" value="RVT_2"/>
</dbReference>
<protein>
    <submittedName>
        <fullName evidence="2">Copia protein</fullName>
    </submittedName>
</protein>
<gene>
    <name evidence="2" type="ORF">PHMEG_00019403</name>
</gene>
<feature type="domain" description="Reverse transcriptase Ty1/copia-type" evidence="1">
    <location>
        <begin position="14"/>
        <end position="153"/>
    </location>
</feature>
<proteinExistence type="predicted"/>
<dbReference type="Pfam" id="PF07727">
    <property type="entry name" value="RVT_2"/>
    <property type="match status" value="1"/>
</dbReference>
<dbReference type="AlphaFoldDB" id="A0A225VS01"/>
<evidence type="ECO:0000313" key="3">
    <source>
        <dbReference type="Proteomes" id="UP000198211"/>
    </source>
</evidence>
<organism evidence="2 3">
    <name type="scientific">Phytophthora megakarya</name>
    <dbReference type="NCBI Taxonomy" id="4795"/>
    <lineage>
        <taxon>Eukaryota</taxon>
        <taxon>Sar</taxon>
        <taxon>Stramenopiles</taxon>
        <taxon>Oomycota</taxon>
        <taxon>Peronosporomycetes</taxon>
        <taxon>Peronosporales</taxon>
        <taxon>Peronosporaceae</taxon>
        <taxon>Phytophthora</taxon>
    </lineage>
</organism>
<reference evidence="3" key="1">
    <citation type="submission" date="2017-03" db="EMBL/GenBank/DDBJ databases">
        <title>Phytopthora megakarya and P. palmivora, two closely related causual agents of cacao black pod achieved similar genome size and gene model numbers by different mechanisms.</title>
        <authorList>
            <person name="Ali S."/>
            <person name="Shao J."/>
            <person name="Larry D.J."/>
            <person name="Kronmiller B."/>
            <person name="Shen D."/>
            <person name="Strem M.D."/>
            <person name="Melnick R.L."/>
            <person name="Guiltinan M.J."/>
            <person name="Tyler B.M."/>
            <person name="Meinhardt L.W."/>
            <person name="Bailey B.A."/>
        </authorList>
    </citation>
    <scope>NUCLEOTIDE SEQUENCE [LARGE SCALE GENOMIC DNA]</scope>
    <source>
        <strain evidence="3">zdho120</strain>
    </source>
</reference>
<evidence type="ECO:0000259" key="1">
    <source>
        <dbReference type="Pfam" id="PF07727"/>
    </source>
</evidence>
<comment type="caution">
    <text evidence="2">The sequence shown here is derived from an EMBL/GenBank/DDBJ whole genome shotgun (WGS) entry which is preliminary data.</text>
</comment>
<keyword evidence="3" id="KW-1185">Reference proteome</keyword>
<accession>A0A225VS01</accession>
<dbReference type="STRING" id="4795.A0A225VS01"/>
<dbReference type="OrthoDB" id="413361at2759"/>
<name>A0A225VS01_9STRA</name>